<keyword evidence="4 6" id="KW-0378">Hydrolase</keyword>
<dbReference type="Pfam" id="PF00150">
    <property type="entry name" value="Cellulase"/>
    <property type="match status" value="1"/>
</dbReference>
<dbReference type="GO" id="GO:0008810">
    <property type="term" value="F:cellulase activity"/>
    <property type="evidence" value="ECO:0007669"/>
    <property type="project" value="UniProtKB-EC"/>
</dbReference>
<feature type="domain" description="Glycoside hydrolase family 5" evidence="8">
    <location>
        <begin position="59"/>
        <end position="329"/>
    </location>
</feature>
<evidence type="ECO:0000256" key="7">
    <source>
        <dbReference type="SAM" id="SignalP"/>
    </source>
</evidence>
<reference evidence="9 10" key="2">
    <citation type="submission" date="2016-08" db="EMBL/GenBank/DDBJ databases">
        <title>Pervasive Adenine N6-methylation of Active Genes in Fungi.</title>
        <authorList>
            <consortium name="DOE Joint Genome Institute"/>
            <person name="Mondo S.J."/>
            <person name="Dannebaum R.O."/>
            <person name="Kuo R.C."/>
            <person name="Labutti K."/>
            <person name="Haridas S."/>
            <person name="Kuo A."/>
            <person name="Salamov A."/>
            <person name="Ahrendt S.R."/>
            <person name="Lipzen A."/>
            <person name="Sullivan W."/>
            <person name="Andreopoulos W.B."/>
            <person name="Clum A."/>
            <person name="Lindquist E."/>
            <person name="Daum C."/>
            <person name="Ramamoorthy G.K."/>
            <person name="Gryganskyi A."/>
            <person name="Culley D."/>
            <person name="Magnuson J.K."/>
            <person name="James T.Y."/>
            <person name="O'Malley M.A."/>
            <person name="Stajich J.E."/>
            <person name="Spatafora J.W."/>
            <person name="Visel A."/>
            <person name="Grigoriev I.V."/>
        </authorList>
    </citation>
    <scope>NUCLEOTIDE SEQUENCE [LARGE SCALE GENOMIC DNA]</scope>
    <source>
        <strain evidence="10">finn</strain>
    </source>
</reference>
<dbReference type="AlphaFoldDB" id="A0A1Y1UYQ7"/>
<reference evidence="9 10" key="1">
    <citation type="submission" date="2016-08" db="EMBL/GenBank/DDBJ databases">
        <title>Genomes of anaerobic fungi encode conserved fungal cellulosomes for biomass hydrolysis.</title>
        <authorList>
            <consortium name="DOE Joint Genome Institute"/>
            <person name="Haitjema C.H."/>
            <person name="Gilmore S.P."/>
            <person name="Henske J.K."/>
            <person name="Solomon K.V."/>
            <person name="De Groot R."/>
            <person name="Kuo A."/>
            <person name="Mondo S.J."/>
            <person name="Salamov A.A."/>
            <person name="Labutti K."/>
            <person name="Zhao Z."/>
            <person name="Chiniquy J."/>
            <person name="Barry K."/>
            <person name="Brewer H.M."/>
            <person name="Purvine S.O."/>
            <person name="Wright A.T."/>
            <person name="Boxma B."/>
            <person name="Van Alen T."/>
            <person name="Hackstein J.H."/>
            <person name="Baker S.E."/>
            <person name="Grigoriev I.V."/>
            <person name="O'Malley M.A."/>
        </authorList>
    </citation>
    <scope>NUCLEOTIDE SEQUENCE [LARGE SCALE GENOMIC DNA]</scope>
    <source>
        <strain evidence="10">finn</strain>
    </source>
</reference>
<dbReference type="OrthoDB" id="412536at2759"/>
<gene>
    <name evidence="9" type="ORF">BCR36DRAFT_415830</name>
</gene>
<dbReference type="PANTHER" id="PTHR34142">
    <property type="entry name" value="ENDO-BETA-1,4-GLUCANASE A"/>
    <property type="match status" value="1"/>
</dbReference>
<sequence length="406" mass="46797">MKRIHFIFAVGLTLSTGTYALRDISSTELVKDIKLGWNLGNTLDAECTNWLDYKYDQVASETCWGNVKTTENLFISLINKGFNLFRIPVTWKGHYGAAPGYKIDKDWLKRVHEIVDYPYQNGAYVIINTYFEDWINTYPTKLKKSKEISKKLWEQIAEEFKEYDEHLIFESMNSPRKINSHEEYGIGDDESWKFINEINKIFINTIRNGRGNNPKRHLLIQPYAGILHEETIDKLNIPDNDKKIMVSLHAFIPNDFTSGSKKSFTGTSDIDWTMKVIDNKLLSKSVATIISEFGATHHNDEDERLKWADYFISKATEKGIPCSLWDNGKFERGNDSFGIIDRSSFEIKYPDYVDVLLEGSYNSKDSTNEKVNDNVKKDENNNNNDFINGSILKAISILKQCLLSIL</sequence>
<evidence type="ECO:0000256" key="6">
    <source>
        <dbReference type="RuleBase" id="RU361153"/>
    </source>
</evidence>
<evidence type="ECO:0000256" key="4">
    <source>
        <dbReference type="ARBA" id="ARBA00022801"/>
    </source>
</evidence>
<evidence type="ECO:0000256" key="3">
    <source>
        <dbReference type="ARBA" id="ARBA00012601"/>
    </source>
</evidence>
<accession>A0A1Y1UYQ7</accession>
<feature type="signal peptide" evidence="7">
    <location>
        <begin position="1"/>
        <end position="20"/>
    </location>
</feature>
<evidence type="ECO:0000259" key="8">
    <source>
        <dbReference type="Pfam" id="PF00150"/>
    </source>
</evidence>
<dbReference type="InterPro" id="IPR001547">
    <property type="entry name" value="Glyco_hydro_5"/>
</dbReference>
<evidence type="ECO:0000313" key="10">
    <source>
        <dbReference type="Proteomes" id="UP000193719"/>
    </source>
</evidence>
<dbReference type="Proteomes" id="UP000193719">
    <property type="component" value="Unassembled WGS sequence"/>
</dbReference>
<keyword evidence="10" id="KW-1185">Reference proteome</keyword>
<evidence type="ECO:0000313" key="9">
    <source>
        <dbReference type="EMBL" id="ORX42983.1"/>
    </source>
</evidence>
<keyword evidence="7" id="KW-0732">Signal</keyword>
<dbReference type="EC" id="3.2.1.4" evidence="3"/>
<dbReference type="EMBL" id="MCFH01000057">
    <property type="protein sequence ID" value="ORX42983.1"/>
    <property type="molecule type" value="Genomic_DNA"/>
</dbReference>
<dbReference type="PANTHER" id="PTHR34142:SF1">
    <property type="entry name" value="GLYCOSIDE HYDROLASE FAMILY 5 DOMAIN-CONTAINING PROTEIN"/>
    <property type="match status" value="1"/>
</dbReference>
<comment type="similarity">
    <text evidence="2 6">Belongs to the glycosyl hydrolase 5 (cellulase A) family.</text>
</comment>
<comment type="catalytic activity">
    <reaction evidence="1">
        <text>Endohydrolysis of (1-&gt;4)-beta-D-glucosidic linkages in cellulose, lichenin and cereal beta-D-glucans.</text>
        <dbReference type="EC" id="3.2.1.4"/>
    </reaction>
</comment>
<keyword evidence="5 6" id="KW-0326">Glycosidase</keyword>
<dbReference type="SUPFAM" id="SSF51445">
    <property type="entry name" value="(Trans)glycosidases"/>
    <property type="match status" value="1"/>
</dbReference>
<proteinExistence type="inferred from homology"/>
<dbReference type="STRING" id="1754191.A0A1Y1UYQ7"/>
<evidence type="ECO:0000256" key="2">
    <source>
        <dbReference type="ARBA" id="ARBA00005641"/>
    </source>
</evidence>
<evidence type="ECO:0000256" key="5">
    <source>
        <dbReference type="ARBA" id="ARBA00023295"/>
    </source>
</evidence>
<dbReference type="InterPro" id="IPR017853">
    <property type="entry name" value="GH"/>
</dbReference>
<dbReference type="GO" id="GO:0000272">
    <property type="term" value="P:polysaccharide catabolic process"/>
    <property type="evidence" value="ECO:0007669"/>
    <property type="project" value="InterPro"/>
</dbReference>
<protein>
    <recommendedName>
        <fullName evidence="3">cellulase</fullName>
        <ecNumber evidence="3">3.2.1.4</ecNumber>
    </recommendedName>
</protein>
<comment type="caution">
    <text evidence="9">The sequence shown here is derived from an EMBL/GenBank/DDBJ whole genome shotgun (WGS) entry which is preliminary data.</text>
</comment>
<dbReference type="Gene3D" id="3.20.20.80">
    <property type="entry name" value="Glycosidases"/>
    <property type="match status" value="1"/>
</dbReference>
<feature type="chain" id="PRO_5013254268" description="cellulase" evidence="7">
    <location>
        <begin position="21"/>
        <end position="406"/>
    </location>
</feature>
<name>A0A1Y1UYQ7_9FUNG</name>
<evidence type="ECO:0000256" key="1">
    <source>
        <dbReference type="ARBA" id="ARBA00000966"/>
    </source>
</evidence>
<organism evidence="9 10">
    <name type="scientific">Piromyces finnis</name>
    <dbReference type="NCBI Taxonomy" id="1754191"/>
    <lineage>
        <taxon>Eukaryota</taxon>
        <taxon>Fungi</taxon>
        <taxon>Fungi incertae sedis</taxon>
        <taxon>Chytridiomycota</taxon>
        <taxon>Chytridiomycota incertae sedis</taxon>
        <taxon>Neocallimastigomycetes</taxon>
        <taxon>Neocallimastigales</taxon>
        <taxon>Neocallimastigaceae</taxon>
        <taxon>Piromyces</taxon>
    </lineage>
</organism>